<evidence type="ECO:0000313" key="2">
    <source>
        <dbReference type="Proteomes" id="UP000830768"/>
    </source>
</evidence>
<keyword evidence="2" id="KW-1185">Reference proteome</keyword>
<dbReference type="EMBL" id="CP090035">
    <property type="protein sequence ID" value="UPK97611.1"/>
    <property type="molecule type" value="Genomic_DNA"/>
</dbReference>
<accession>A0ACD3Z9T7</accession>
<protein>
    <submittedName>
        <fullName evidence="1">Uncharacterized protein</fullName>
    </submittedName>
</protein>
<name>A0ACD3Z9T7_FUSSC</name>
<proteinExistence type="predicted"/>
<evidence type="ECO:0000313" key="1">
    <source>
        <dbReference type="EMBL" id="UPK97611.1"/>
    </source>
</evidence>
<dbReference type="Proteomes" id="UP000830768">
    <property type="component" value="Chromosome 6"/>
</dbReference>
<reference evidence="1" key="1">
    <citation type="submission" date="2021-11" db="EMBL/GenBank/DDBJ databases">
        <title>Fusarium solani-melongenae Genome sequencing and assembly.</title>
        <authorList>
            <person name="Xie S."/>
            <person name="Huang L."/>
            <person name="Zhang X."/>
        </authorList>
    </citation>
    <scope>NUCLEOTIDE SEQUENCE</scope>
    <source>
        <strain evidence="1">CRI 24-3</strain>
    </source>
</reference>
<gene>
    <name evidence="1" type="ORF">LCI18_008546</name>
</gene>
<organism evidence="1 2">
    <name type="scientific">Fusarium solani subsp. cucurbitae</name>
    <name type="common">Neocosmosporum cucurbitae</name>
    <dbReference type="NCBI Taxonomy" id="2747967"/>
    <lineage>
        <taxon>Eukaryota</taxon>
        <taxon>Fungi</taxon>
        <taxon>Dikarya</taxon>
        <taxon>Ascomycota</taxon>
        <taxon>Pezizomycotina</taxon>
        <taxon>Sordariomycetes</taxon>
        <taxon>Hypocreomycetidae</taxon>
        <taxon>Hypocreales</taxon>
        <taxon>Nectriaceae</taxon>
        <taxon>Fusarium</taxon>
        <taxon>Fusarium solani species complex</taxon>
    </lineage>
</organism>
<sequence length="460" mass="49815">MPTTGQHCVTKLFVDFVAHAKPSVLTPTLVEQLKLYLLDYFGVTIAAANAWESTEQILQGILALGAHGGTSTVVLKGQKFLPQYAGLLNATYGHSMDFDDTYAAGSLHAGVCAISAALTQAELNEKGTVEQFMLATAVGYEVICRLGKELGPDAYARGFHNTATAGIFGAVASISVLKQLPAAIVENAFGLALSKAAGSMQYLENGSWNKRLHPGFAVHDAFLCVSLAEAGVLGSSKSIEGNHGLFRAYSPKENHDWSHLTSELGKRWNFLETALKPYPACRMTHGLIEVGGRSGDLWRHRAIEKMTVSLSPTNIIVVGARVPNKVHPKNLVDAQFSAYFQLAHAWLYGSNTGVQFSDRLEDEDIWSLSDKIVCVEDPTVTAMGSKLHVQFADGQSERFDIPHPLGEPEHPYSKSQVEGKYFDLVTPAVGQPKALAIQELVERLENHSVAELLRVVSGES</sequence>